<evidence type="ECO:0000313" key="3">
    <source>
        <dbReference type="Proteomes" id="UP001154252"/>
    </source>
</evidence>
<keyword evidence="3" id="KW-1185">Reference proteome</keyword>
<gene>
    <name evidence="2" type="ORF">PEGY_LOCUS4557</name>
</gene>
<reference evidence="2" key="1">
    <citation type="submission" date="2021-07" db="EMBL/GenBank/DDBJ databases">
        <authorList>
            <person name="Branca A.L. A."/>
        </authorList>
    </citation>
    <scope>NUCLEOTIDE SEQUENCE</scope>
</reference>
<dbReference type="Proteomes" id="UP001154252">
    <property type="component" value="Unassembled WGS sequence"/>
</dbReference>
<dbReference type="AlphaFoldDB" id="A0A9W4KFE0"/>
<dbReference type="OrthoDB" id="4177740at2759"/>
<name>A0A9W4KFE0_9EURO</name>
<evidence type="ECO:0000256" key="1">
    <source>
        <dbReference type="SAM" id="MobiDB-lite"/>
    </source>
</evidence>
<feature type="compositionally biased region" description="Polar residues" evidence="1">
    <location>
        <begin position="11"/>
        <end position="27"/>
    </location>
</feature>
<feature type="region of interest" description="Disordered" evidence="1">
    <location>
        <begin position="1"/>
        <end position="27"/>
    </location>
</feature>
<protein>
    <submittedName>
        <fullName evidence="2">Uncharacterized protein</fullName>
    </submittedName>
</protein>
<comment type="caution">
    <text evidence="2">The sequence shown here is derived from an EMBL/GenBank/DDBJ whole genome shotgun (WGS) entry which is preliminary data.</text>
</comment>
<proteinExistence type="predicted"/>
<organism evidence="2 3">
    <name type="scientific">Penicillium egyptiacum</name>
    <dbReference type="NCBI Taxonomy" id="1303716"/>
    <lineage>
        <taxon>Eukaryota</taxon>
        <taxon>Fungi</taxon>
        <taxon>Dikarya</taxon>
        <taxon>Ascomycota</taxon>
        <taxon>Pezizomycotina</taxon>
        <taxon>Eurotiomycetes</taxon>
        <taxon>Eurotiomycetidae</taxon>
        <taxon>Eurotiales</taxon>
        <taxon>Aspergillaceae</taxon>
        <taxon>Penicillium</taxon>
    </lineage>
</organism>
<accession>A0A9W4KFE0</accession>
<dbReference type="EMBL" id="CAJVRC010000859">
    <property type="protein sequence ID" value="CAG8896903.1"/>
    <property type="molecule type" value="Genomic_DNA"/>
</dbReference>
<evidence type="ECO:0000313" key="2">
    <source>
        <dbReference type="EMBL" id="CAG8896903.1"/>
    </source>
</evidence>
<sequence length="360" mass="40418">MWGYSNGLYPGSTSQLSSRPTTSAPSSVISTMASSLVGPSPVGPARERVRLRDTYKQAALSIIESLQSRSKPTYTHTDLAQFGFSVQSFDPEDPEFTDSEACLFQPLTPEELEEFEDTFNEFPQTYSVPEHCRMWDRASQISFCLEIFESSYKKEMHEDTVSIRDVSYWDNIKAEDSFHDTGDGMLLGVTIGHSTPQTLPMWHTDSTCQWLDENLKTTRPHIKLVTLTGAEAKENELLHGELGSISNAIYCRLNQPEFETTSIFPVLMLSLFGPRHGRLLQAKFHNSGTLNVQSSPIYNFVDSNEKMKLFVRYNNCKPRDSKESEPVLIAEDSPAPRVQHPASLLESNKGTLSLVAEIAF</sequence>